<sequence>MARNAGVGQTFAAPPKDLPRVVVGFFPAPPSSCATVKPRRWLHSGLGRSAPLFFVEVVSGASGLLPGLVFEQLRGPALDVRRGSVAASALYRCPESPDA</sequence>
<protein>
    <submittedName>
        <fullName evidence="1">Uncharacterized protein</fullName>
    </submittedName>
</protein>
<dbReference type="EMBL" id="JBIYEW010000003">
    <property type="protein sequence ID" value="MFK4637547.1"/>
    <property type="molecule type" value="Genomic_DNA"/>
</dbReference>
<gene>
    <name evidence="1" type="ORF">ABIA52_000436</name>
</gene>
<reference evidence="1 2" key="1">
    <citation type="submission" date="2024-10" db="EMBL/GenBank/DDBJ databases">
        <title>Novel secondary metabolite-producing bacteria for plant disease control.</title>
        <authorList>
            <person name="Chevrette M."/>
        </authorList>
    </citation>
    <scope>NUCLEOTIDE SEQUENCE [LARGE SCALE GENOMIC DNA]</scope>
    <source>
        <strain evidence="1 2">J30 TE3557</strain>
    </source>
</reference>
<dbReference type="Proteomes" id="UP001620520">
    <property type="component" value="Unassembled WGS sequence"/>
</dbReference>
<organism evidence="1 2">
    <name type="scientific">Paenarthrobacter histidinolovorans</name>
    <dbReference type="NCBI Taxonomy" id="43664"/>
    <lineage>
        <taxon>Bacteria</taxon>
        <taxon>Bacillati</taxon>
        <taxon>Actinomycetota</taxon>
        <taxon>Actinomycetes</taxon>
        <taxon>Micrococcales</taxon>
        <taxon>Micrococcaceae</taxon>
        <taxon>Paenarthrobacter</taxon>
    </lineage>
</organism>
<comment type="caution">
    <text evidence="1">The sequence shown here is derived from an EMBL/GenBank/DDBJ whole genome shotgun (WGS) entry which is preliminary data.</text>
</comment>
<dbReference type="RefSeq" id="WP_404593401.1">
    <property type="nucleotide sequence ID" value="NZ_JBIYEW010000003.1"/>
</dbReference>
<proteinExistence type="predicted"/>
<name>A0ABW8N0M0_9MICC</name>
<evidence type="ECO:0000313" key="2">
    <source>
        <dbReference type="Proteomes" id="UP001620520"/>
    </source>
</evidence>
<evidence type="ECO:0000313" key="1">
    <source>
        <dbReference type="EMBL" id="MFK4637547.1"/>
    </source>
</evidence>
<keyword evidence="2" id="KW-1185">Reference proteome</keyword>
<accession>A0ABW8N0M0</accession>